<dbReference type="STRING" id="517417.Cpar_1456"/>
<dbReference type="Gene3D" id="3.20.20.60">
    <property type="entry name" value="Phosphoenolpyruvate-binding domains"/>
    <property type="match status" value="1"/>
</dbReference>
<keyword evidence="4" id="KW-1185">Reference proteome</keyword>
<protein>
    <recommendedName>
        <fullName evidence="2">HpcH/HpaI aldolase/citrate lyase domain-containing protein</fullName>
    </recommendedName>
</protein>
<dbReference type="InterPro" id="IPR040442">
    <property type="entry name" value="Pyrv_kinase-like_dom_sf"/>
</dbReference>
<evidence type="ECO:0000256" key="1">
    <source>
        <dbReference type="ARBA" id="ARBA00022723"/>
    </source>
</evidence>
<evidence type="ECO:0000313" key="4">
    <source>
        <dbReference type="Proteomes" id="UP000008811"/>
    </source>
</evidence>
<gene>
    <name evidence="3" type="ordered locus">Cpar_1456</name>
</gene>
<dbReference type="Proteomes" id="UP000008811">
    <property type="component" value="Chromosome"/>
</dbReference>
<dbReference type="Pfam" id="PF03328">
    <property type="entry name" value="HpcH_HpaI"/>
    <property type="match status" value="1"/>
</dbReference>
<dbReference type="InterPro" id="IPR015813">
    <property type="entry name" value="Pyrv/PenolPyrv_kinase-like_dom"/>
</dbReference>
<accession>B3QPK1</accession>
<dbReference type="KEGG" id="cpc:Cpar_1456"/>
<dbReference type="OrthoDB" id="86160at2"/>
<evidence type="ECO:0000313" key="3">
    <source>
        <dbReference type="EMBL" id="ACF11854.1"/>
    </source>
</evidence>
<reference evidence="3" key="1">
    <citation type="submission" date="2008-06" db="EMBL/GenBank/DDBJ databases">
        <title>Complete sequence of Chlorobaculum parvum NCIB 8327.</title>
        <authorList>
            <consortium name="US DOE Joint Genome Institute"/>
            <person name="Lucas S."/>
            <person name="Copeland A."/>
            <person name="Lapidus A."/>
            <person name="Glavina del Rio T."/>
            <person name="Dalin E."/>
            <person name="Tice H."/>
            <person name="Bruce D."/>
            <person name="Goodwin L."/>
            <person name="Pitluck S."/>
            <person name="Schmutz J."/>
            <person name="Larimer F."/>
            <person name="Land M."/>
            <person name="Hauser L."/>
            <person name="Kyrpides N."/>
            <person name="Mikhailova N."/>
            <person name="Zhao F."/>
            <person name="Li T."/>
            <person name="Liu Z."/>
            <person name="Overmann J."/>
            <person name="Bryant D.A."/>
            <person name="Richardson P."/>
        </authorList>
    </citation>
    <scope>NUCLEOTIDE SEQUENCE [LARGE SCALE GENOMIC DNA]</scope>
    <source>
        <strain evidence="3">NCIB 8327</strain>
    </source>
</reference>
<feature type="domain" description="HpcH/HpaI aldolase/citrate lyase" evidence="2">
    <location>
        <begin position="65"/>
        <end position="175"/>
    </location>
</feature>
<sequence>MNSIEYQMLDVLKQLRDEYGVFEIKAEFEAEGSRIEEMMRLKDVTSKVNLPIILKIGGVEAVTDIYNGLSIGVKGVIAPMAETAFAVSKFLNAIKTFVAEDNRADIDFAINIETITAYNNLDEIFALEHIDLLHGITMGRVDFVGSIGRDRHIVDSDQMYDYCHTVFSKARQKGLKTGLGGAISIGSIDFISKLHSEALIDKFETRKVVFKSNSILNDPEKAILKAVEFELLWLKSKRRYYHRVKSEDEYRIEMLEKRLGQA</sequence>
<dbReference type="eggNOG" id="COG0469">
    <property type="taxonomic scope" value="Bacteria"/>
</dbReference>
<proteinExistence type="predicted"/>
<name>B3QPK1_CHLP8</name>
<dbReference type="RefSeq" id="WP_012502687.1">
    <property type="nucleotide sequence ID" value="NC_011027.1"/>
</dbReference>
<dbReference type="AlphaFoldDB" id="B3QPK1"/>
<evidence type="ECO:0000259" key="2">
    <source>
        <dbReference type="Pfam" id="PF03328"/>
    </source>
</evidence>
<dbReference type="EMBL" id="CP001099">
    <property type="protein sequence ID" value="ACF11854.1"/>
    <property type="molecule type" value="Genomic_DNA"/>
</dbReference>
<dbReference type="GO" id="GO:0003824">
    <property type="term" value="F:catalytic activity"/>
    <property type="evidence" value="ECO:0007669"/>
    <property type="project" value="InterPro"/>
</dbReference>
<organism evidence="3 4">
    <name type="scientific">Chlorobaculum parvum (strain DSM 263 / NCIMB 8327)</name>
    <name type="common">Chlorobium vibrioforme subsp. thiosulfatophilum</name>
    <dbReference type="NCBI Taxonomy" id="517417"/>
    <lineage>
        <taxon>Bacteria</taxon>
        <taxon>Pseudomonadati</taxon>
        <taxon>Chlorobiota</taxon>
        <taxon>Chlorobiia</taxon>
        <taxon>Chlorobiales</taxon>
        <taxon>Chlorobiaceae</taxon>
        <taxon>Chlorobaculum</taxon>
    </lineage>
</organism>
<keyword evidence="1" id="KW-0479">Metal-binding</keyword>
<dbReference type="HOGENOM" id="CLU_091711_0_0_10"/>
<dbReference type="InterPro" id="IPR005000">
    <property type="entry name" value="Aldolase/citrate-lyase_domain"/>
</dbReference>
<dbReference type="SUPFAM" id="SSF51621">
    <property type="entry name" value="Phosphoenolpyruvate/pyruvate domain"/>
    <property type="match status" value="1"/>
</dbReference>
<dbReference type="GO" id="GO:0046872">
    <property type="term" value="F:metal ion binding"/>
    <property type="evidence" value="ECO:0007669"/>
    <property type="project" value="UniProtKB-KW"/>
</dbReference>